<dbReference type="AlphaFoldDB" id="A0A934Q8P0"/>
<dbReference type="PANTHER" id="PTHR38037:SF1">
    <property type="entry name" value="ATP-DEPENDENT ZINC PROTEASE DOMAIN-CONTAINING PROTEIN-RELATED"/>
    <property type="match status" value="1"/>
</dbReference>
<feature type="compositionally biased region" description="Polar residues" evidence="1">
    <location>
        <begin position="177"/>
        <end position="188"/>
    </location>
</feature>
<dbReference type="Proteomes" id="UP000608530">
    <property type="component" value="Unassembled WGS sequence"/>
</dbReference>
<dbReference type="InterPro" id="IPR021109">
    <property type="entry name" value="Peptidase_aspartic_dom_sf"/>
</dbReference>
<reference evidence="3" key="1">
    <citation type="submission" date="2020-12" db="EMBL/GenBank/DDBJ databases">
        <title>Leucobacter sp. CAS1, isolated from Chromium sludge.</title>
        <authorList>
            <person name="Xu Z."/>
        </authorList>
    </citation>
    <scope>NUCLEOTIDE SEQUENCE</scope>
    <source>
        <strain evidence="3">CSA1</strain>
    </source>
</reference>
<gene>
    <name evidence="3" type="ORF">JD276_12705</name>
</gene>
<organism evidence="3 4">
    <name type="scientific">Leucobacter chromiisoli</name>
    <dbReference type="NCBI Taxonomy" id="2796471"/>
    <lineage>
        <taxon>Bacteria</taxon>
        <taxon>Bacillati</taxon>
        <taxon>Actinomycetota</taxon>
        <taxon>Actinomycetes</taxon>
        <taxon>Micrococcales</taxon>
        <taxon>Microbacteriaceae</taxon>
        <taxon>Leucobacter</taxon>
    </lineage>
</organism>
<name>A0A934Q8P0_9MICO</name>
<evidence type="ECO:0000313" key="4">
    <source>
        <dbReference type="Proteomes" id="UP000608530"/>
    </source>
</evidence>
<dbReference type="InterPro" id="IPR008503">
    <property type="entry name" value="Asp_endopeptidase"/>
</dbReference>
<dbReference type="Gene3D" id="2.40.70.10">
    <property type="entry name" value="Acid Proteases"/>
    <property type="match status" value="1"/>
</dbReference>
<dbReference type="SUPFAM" id="SSF50630">
    <property type="entry name" value="Acid proteases"/>
    <property type="match status" value="1"/>
</dbReference>
<evidence type="ECO:0000256" key="1">
    <source>
        <dbReference type="SAM" id="MobiDB-lite"/>
    </source>
</evidence>
<keyword evidence="3" id="KW-0378">Hydrolase</keyword>
<accession>A0A934Q8P0</accession>
<comment type="caution">
    <text evidence="3">The sequence shown here is derived from an EMBL/GenBank/DDBJ whole genome shotgun (WGS) entry which is preliminary data.</text>
</comment>
<evidence type="ECO:0000259" key="2">
    <source>
        <dbReference type="Pfam" id="PF05618"/>
    </source>
</evidence>
<feature type="region of interest" description="Disordered" evidence="1">
    <location>
        <begin position="139"/>
        <end position="212"/>
    </location>
</feature>
<proteinExistence type="predicted"/>
<protein>
    <submittedName>
        <fullName evidence="3">ATP-dependent zinc protease</fullName>
    </submittedName>
</protein>
<keyword evidence="4" id="KW-1185">Reference proteome</keyword>
<dbReference type="GO" id="GO:0006508">
    <property type="term" value="P:proteolysis"/>
    <property type="evidence" value="ECO:0007669"/>
    <property type="project" value="UniProtKB-KW"/>
</dbReference>
<feature type="domain" description="Retropepsin-like aspartic endopeptidase" evidence="2">
    <location>
        <begin position="14"/>
        <end position="147"/>
    </location>
</feature>
<sequence>MGYVSEPHYSSTTTGWREWVSLPDIGVSWIKAKIDTGAQTSALHASAVEEFSREGETWVRFRVHPWQRSEDDAVTVELPLHDRRTVRSSSGHAQDRLVVLMDIELLGHRRQAEMTLASREEMVFRMLVGREVLGQGFTVDPSASYLGGRPPREIRRRNRGRAEGGAEAAHSAANSPLPSSAFMSSAGNLESRPPSGDAPPRGEQPCRRSRRS</sequence>
<keyword evidence="3" id="KW-0645">Protease</keyword>
<dbReference type="EMBL" id="JAEHOH010000019">
    <property type="protein sequence ID" value="MBK0419891.1"/>
    <property type="molecule type" value="Genomic_DNA"/>
</dbReference>
<dbReference type="GO" id="GO:0008233">
    <property type="term" value="F:peptidase activity"/>
    <property type="evidence" value="ECO:0007669"/>
    <property type="project" value="UniProtKB-KW"/>
</dbReference>
<dbReference type="Pfam" id="PF05618">
    <property type="entry name" value="Zn_protease"/>
    <property type="match status" value="1"/>
</dbReference>
<feature type="compositionally biased region" description="Low complexity" evidence="1">
    <location>
        <begin position="165"/>
        <end position="176"/>
    </location>
</feature>
<dbReference type="PANTHER" id="PTHR38037">
    <property type="entry name" value="ZN_PROTEASE DOMAIN-CONTAINING PROTEIN"/>
    <property type="match status" value="1"/>
</dbReference>
<evidence type="ECO:0000313" key="3">
    <source>
        <dbReference type="EMBL" id="MBK0419891.1"/>
    </source>
</evidence>